<evidence type="ECO:0000313" key="3">
    <source>
        <dbReference type="EMBL" id="AWB24980.1"/>
    </source>
</evidence>
<name>A0A2R4WTW3_9HYPH</name>
<evidence type="ECO:0000256" key="1">
    <source>
        <dbReference type="SAM" id="MobiDB-lite"/>
    </source>
</evidence>
<dbReference type="InterPro" id="IPR023631">
    <property type="entry name" value="Amidase_dom"/>
</dbReference>
<dbReference type="KEGG" id="mee:DA075_20045"/>
<dbReference type="Proteomes" id="UP000244755">
    <property type="component" value="Chromosome 1"/>
</dbReference>
<keyword evidence="4" id="KW-1185">Reference proteome</keyword>
<feature type="compositionally biased region" description="Basic and acidic residues" evidence="1">
    <location>
        <begin position="44"/>
        <end position="56"/>
    </location>
</feature>
<reference evidence="3 4" key="1">
    <citation type="submission" date="2018-04" db="EMBL/GenBank/DDBJ databases">
        <title>Methylobacterium sp. PR1016A genome.</title>
        <authorList>
            <person name="Park W."/>
        </authorList>
    </citation>
    <scope>NUCLEOTIDE SEQUENCE [LARGE SCALE GENOMIC DNA]</scope>
    <source>
        <strain evidence="3 4">PR1016A</strain>
    </source>
</reference>
<feature type="region of interest" description="Disordered" evidence="1">
    <location>
        <begin position="44"/>
        <end position="74"/>
    </location>
</feature>
<accession>A0A2R4WTW3</accession>
<evidence type="ECO:0000313" key="4">
    <source>
        <dbReference type="Proteomes" id="UP000244755"/>
    </source>
</evidence>
<dbReference type="PANTHER" id="PTHR11895:SF176">
    <property type="entry name" value="AMIDASE AMID-RELATED"/>
    <property type="match status" value="1"/>
</dbReference>
<dbReference type="AlphaFoldDB" id="A0A2R4WTW3"/>
<dbReference type="Gene3D" id="3.90.1300.10">
    <property type="entry name" value="Amidase signature (AS) domain"/>
    <property type="match status" value="1"/>
</dbReference>
<dbReference type="EMBL" id="CP028843">
    <property type="protein sequence ID" value="AWB24980.1"/>
    <property type="molecule type" value="Genomic_DNA"/>
</dbReference>
<proteinExistence type="predicted"/>
<dbReference type="PANTHER" id="PTHR11895">
    <property type="entry name" value="TRANSAMIDASE"/>
    <property type="match status" value="1"/>
</dbReference>
<feature type="domain" description="Amidase" evidence="2">
    <location>
        <begin position="101"/>
        <end position="516"/>
    </location>
</feature>
<protein>
    <submittedName>
        <fullName evidence="3">Amidase</fullName>
    </submittedName>
</protein>
<dbReference type="SUPFAM" id="SSF75304">
    <property type="entry name" value="Amidase signature (AS) enzymes"/>
    <property type="match status" value="1"/>
</dbReference>
<dbReference type="InterPro" id="IPR036928">
    <property type="entry name" value="AS_sf"/>
</dbReference>
<dbReference type="Pfam" id="PF01425">
    <property type="entry name" value="Amidase"/>
    <property type="match status" value="1"/>
</dbReference>
<gene>
    <name evidence="3" type="ORF">DA075_20045</name>
</gene>
<dbReference type="InterPro" id="IPR000120">
    <property type="entry name" value="Amidase"/>
</dbReference>
<organism evidence="3 4">
    <name type="scientific">Methylobacterium currus</name>
    <dbReference type="NCBI Taxonomy" id="2051553"/>
    <lineage>
        <taxon>Bacteria</taxon>
        <taxon>Pseudomonadati</taxon>
        <taxon>Pseudomonadota</taxon>
        <taxon>Alphaproteobacteria</taxon>
        <taxon>Hyphomicrobiales</taxon>
        <taxon>Methylobacteriaceae</taxon>
        <taxon>Methylobacterium</taxon>
    </lineage>
</organism>
<sequence>MPAGSTGDRRVTVSDALIARTILAGTVADAAPARDLPSAWERDAPEPAHAEQRLREAAGPTGEAAPVTPPLPPVEGGPLQALGIGALQAAYAAGATDPVALVAALQERIARHPSGRDAVLAPVPGAAGAAEESARRIRAGQARPLEGIPFGIKDIIDCAGAPVTCGSRLTGARVAQGDATVVARLRAAGAIPLAMLATTEFACGSAHNPRYGAVANPWNRTRWTGGSSTGSGAALAARLLPLALGTDTGGSIRAPAAWCGIAGLKPTRGLVPRTGVAPLSWTLDHVGPMARSAEDLARVMPWIAGPDGADPHAAGRYDAARARGLSGLKVGVPDGWFTAMQDDAVLAGWQAMLRELERQGARLVPVDLGPVATAHQDGYTIVMAELASLQEPDLDRAAALDPGTRARMEQGRLFSATDYLRSLRRRPVVLAQVLDALSDVDVLVTPGLGAEAASLDTLTVEVDGESHPLQAVLPRNTMLFDYIGLPALMLPTGFGRAGLPVAAQVVGKPYDDALCLGVGAAFQRETGHHLAAPPEER</sequence>
<dbReference type="GO" id="GO:0003824">
    <property type="term" value="F:catalytic activity"/>
    <property type="evidence" value="ECO:0007669"/>
    <property type="project" value="InterPro"/>
</dbReference>
<evidence type="ECO:0000259" key="2">
    <source>
        <dbReference type="Pfam" id="PF01425"/>
    </source>
</evidence>